<evidence type="ECO:0000313" key="3">
    <source>
        <dbReference type="Proteomes" id="UP000005156"/>
    </source>
</evidence>
<keyword evidence="3" id="KW-1185">Reference proteome</keyword>
<keyword evidence="1" id="KW-0472">Membrane</keyword>
<proteinExistence type="predicted"/>
<protein>
    <submittedName>
        <fullName evidence="2">Conserved domain protein</fullName>
    </submittedName>
</protein>
<dbReference type="AlphaFoldDB" id="F3QI84"/>
<gene>
    <name evidence="2" type="ORF">HMPREF9439_00631</name>
</gene>
<organism evidence="2 3">
    <name type="scientific">Parasutterella excrementihominis YIT 11859</name>
    <dbReference type="NCBI Taxonomy" id="762966"/>
    <lineage>
        <taxon>Bacteria</taxon>
        <taxon>Pseudomonadati</taxon>
        <taxon>Pseudomonadota</taxon>
        <taxon>Betaproteobacteria</taxon>
        <taxon>Burkholderiales</taxon>
        <taxon>Sutterellaceae</taxon>
        <taxon>Parasutterella</taxon>
    </lineage>
</organism>
<comment type="caution">
    <text evidence="2">The sequence shown here is derived from an EMBL/GenBank/DDBJ whole genome shotgun (WGS) entry which is preliminary data.</text>
</comment>
<sequence length="59" mass="7299">MKNEKVFQFYAKRNFIRCFYLYFDDLNAYKLAFFLDIFVFILAFPSCIFETFWFEGTMS</sequence>
<dbReference type="Proteomes" id="UP000005156">
    <property type="component" value="Unassembled WGS sequence"/>
</dbReference>
<keyword evidence="1" id="KW-1133">Transmembrane helix</keyword>
<accession>F3QI84</accession>
<dbReference type="HOGENOM" id="CLU_2956419_0_0_4"/>
<dbReference type="EMBL" id="AFBP01000014">
    <property type="protein sequence ID" value="EGG56701.1"/>
    <property type="molecule type" value="Genomic_DNA"/>
</dbReference>
<reference evidence="2 3" key="1">
    <citation type="submission" date="2011-02" db="EMBL/GenBank/DDBJ databases">
        <authorList>
            <person name="Weinstock G."/>
            <person name="Sodergren E."/>
            <person name="Clifton S."/>
            <person name="Fulton L."/>
            <person name="Fulton B."/>
            <person name="Courtney L."/>
            <person name="Fronick C."/>
            <person name="Harrison M."/>
            <person name="Strong C."/>
            <person name="Farmer C."/>
            <person name="Delahaunty K."/>
            <person name="Markovic C."/>
            <person name="Hall O."/>
            <person name="Minx P."/>
            <person name="Tomlinson C."/>
            <person name="Mitreva M."/>
            <person name="Hou S."/>
            <person name="Chen J."/>
            <person name="Wollam A."/>
            <person name="Pepin K.H."/>
            <person name="Johnson M."/>
            <person name="Bhonagiri V."/>
            <person name="Zhang X."/>
            <person name="Suruliraj S."/>
            <person name="Warren W."/>
            <person name="Chinwalla A."/>
            <person name="Mardis E.R."/>
            <person name="Wilson R.K."/>
        </authorList>
    </citation>
    <scope>NUCLEOTIDE SEQUENCE [LARGE SCALE GENOMIC DNA]</scope>
    <source>
        <strain evidence="2 3">YIT 11859</strain>
    </source>
</reference>
<evidence type="ECO:0000313" key="2">
    <source>
        <dbReference type="EMBL" id="EGG56701.1"/>
    </source>
</evidence>
<feature type="transmembrane region" description="Helical" evidence="1">
    <location>
        <begin position="31"/>
        <end position="54"/>
    </location>
</feature>
<evidence type="ECO:0000256" key="1">
    <source>
        <dbReference type="SAM" id="Phobius"/>
    </source>
</evidence>
<keyword evidence="1" id="KW-0812">Transmembrane</keyword>
<name>F3QI84_9BURK</name>